<evidence type="ECO:0000256" key="1">
    <source>
        <dbReference type="SAM" id="MobiDB-lite"/>
    </source>
</evidence>
<keyword evidence="3" id="KW-1185">Reference proteome</keyword>
<gene>
    <name evidence="2" type="ORF">RHSIM_Rhsim11G0016200</name>
</gene>
<protein>
    <submittedName>
        <fullName evidence="2">Uncharacterized protein</fullName>
    </submittedName>
</protein>
<accession>A0A834G762</accession>
<comment type="caution">
    <text evidence="2">The sequence shown here is derived from an EMBL/GenBank/DDBJ whole genome shotgun (WGS) entry which is preliminary data.</text>
</comment>
<evidence type="ECO:0000313" key="2">
    <source>
        <dbReference type="EMBL" id="KAF7127083.1"/>
    </source>
</evidence>
<feature type="compositionally biased region" description="Basic residues" evidence="1">
    <location>
        <begin position="50"/>
        <end position="59"/>
    </location>
</feature>
<dbReference type="OrthoDB" id="284357at2759"/>
<reference evidence="2" key="1">
    <citation type="submission" date="2019-11" db="EMBL/GenBank/DDBJ databases">
        <authorList>
            <person name="Liu Y."/>
            <person name="Hou J."/>
            <person name="Li T.-Q."/>
            <person name="Guan C.-H."/>
            <person name="Wu X."/>
            <person name="Wu H.-Z."/>
            <person name="Ling F."/>
            <person name="Zhang R."/>
            <person name="Shi X.-G."/>
            <person name="Ren J.-P."/>
            <person name="Chen E.-F."/>
            <person name="Sun J.-M."/>
        </authorList>
    </citation>
    <scope>NUCLEOTIDE SEQUENCE</scope>
    <source>
        <strain evidence="2">Adult_tree_wgs_1</strain>
        <tissue evidence="2">Leaves</tissue>
    </source>
</reference>
<name>A0A834G762_RHOSS</name>
<sequence length="154" mass="17183">MASKVITLKAKGKAAKGSSRPSEDQSLAKSVKEWTNWIMKKAKVYPLRLHPARHHHRHEPRPQPPIGRSVGSPKETPSEAVRRHPLQEILLHTVHISCVCTCICEDKARNRQQRDFEDTSGTLDLGQLDLGKIDFSTTGSLPLSLPLGLEKRGK</sequence>
<feature type="region of interest" description="Disordered" evidence="1">
    <location>
        <begin position="48"/>
        <end position="83"/>
    </location>
</feature>
<organism evidence="2 3">
    <name type="scientific">Rhododendron simsii</name>
    <name type="common">Sims's rhododendron</name>
    <dbReference type="NCBI Taxonomy" id="118357"/>
    <lineage>
        <taxon>Eukaryota</taxon>
        <taxon>Viridiplantae</taxon>
        <taxon>Streptophyta</taxon>
        <taxon>Embryophyta</taxon>
        <taxon>Tracheophyta</taxon>
        <taxon>Spermatophyta</taxon>
        <taxon>Magnoliopsida</taxon>
        <taxon>eudicotyledons</taxon>
        <taxon>Gunneridae</taxon>
        <taxon>Pentapetalae</taxon>
        <taxon>asterids</taxon>
        <taxon>Ericales</taxon>
        <taxon>Ericaceae</taxon>
        <taxon>Ericoideae</taxon>
        <taxon>Rhodoreae</taxon>
        <taxon>Rhododendron</taxon>
    </lineage>
</organism>
<proteinExistence type="predicted"/>
<evidence type="ECO:0000313" key="3">
    <source>
        <dbReference type="Proteomes" id="UP000626092"/>
    </source>
</evidence>
<dbReference type="AlphaFoldDB" id="A0A834G762"/>
<feature type="region of interest" description="Disordered" evidence="1">
    <location>
        <begin position="1"/>
        <end position="27"/>
    </location>
</feature>
<dbReference type="Proteomes" id="UP000626092">
    <property type="component" value="Unassembled WGS sequence"/>
</dbReference>
<dbReference type="EMBL" id="WJXA01000011">
    <property type="protein sequence ID" value="KAF7127083.1"/>
    <property type="molecule type" value="Genomic_DNA"/>
</dbReference>